<feature type="transmembrane region" description="Helical" evidence="1">
    <location>
        <begin position="97"/>
        <end position="120"/>
    </location>
</feature>
<dbReference type="EMBL" id="NJGD01000001">
    <property type="protein sequence ID" value="PJR17091.1"/>
    <property type="molecule type" value="Genomic_DNA"/>
</dbReference>
<protein>
    <submittedName>
        <fullName evidence="3">Anti-sigma factor</fullName>
    </submittedName>
</protein>
<dbReference type="InterPro" id="IPR051474">
    <property type="entry name" value="Anti-sigma-K/W_factor"/>
</dbReference>
<gene>
    <name evidence="3" type="ORF">CEJ86_02620</name>
</gene>
<dbReference type="Pfam" id="PF10099">
    <property type="entry name" value="RskA_C"/>
    <property type="match status" value="1"/>
</dbReference>
<dbReference type="GO" id="GO:0006417">
    <property type="term" value="P:regulation of translation"/>
    <property type="evidence" value="ECO:0007669"/>
    <property type="project" value="TreeGrafter"/>
</dbReference>
<dbReference type="Proteomes" id="UP000231987">
    <property type="component" value="Unassembled WGS sequence"/>
</dbReference>
<accession>A0A2J0Z9A3</accession>
<dbReference type="PANTHER" id="PTHR37461">
    <property type="entry name" value="ANTI-SIGMA-K FACTOR RSKA"/>
    <property type="match status" value="1"/>
</dbReference>
<keyword evidence="1" id="KW-1133">Transmembrane helix</keyword>
<dbReference type="RefSeq" id="WP_100669733.1">
    <property type="nucleotide sequence ID" value="NZ_NJGD01000001.1"/>
</dbReference>
<keyword evidence="1" id="KW-0812">Transmembrane</keyword>
<evidence type="ECO:0000256" key="1">
    <source>
        <dbReference type="SAM" id="Phobius"/>
    </source>
</evidence>
<keyword evidence="1" id="KW-0472">Membrane</keyword>
<feature type="domain" description="Anti-sigma K factor RskA C-terminal" evidence="2">
    <location>
        <begin position="106"/>
        <end position="228"/>
    </location>
</feature>
<evidence type="ECO:0000313" key="3">
    <source>
        <dbReference type="EMBL" id="PJR17091.1"/>
    </source>
</evidence>
<comment type="caution">
    <text evidence="3">The sequence shown here is derived from an EMBL/GenBank/DDBJ whole genome shotgun (WGS) entry which is preliminary data.</text>
</comment>
<dbReference type="GO" id="GO:0005886">
    <property type="term" value="C:plasma membrane"/>
    <property type="evidence" value="ECO:0007669"/>
    <property type="project" value="InterPro"/>
</dbReference>
<reference evidence="3 4" key="1">
    <citation type="submission" date="2017-06" db="EMBL/GenBank/DDBJ databases">
        <title>Ensifer strains isolated from leguminous trees and herbs display diverse denitrification phenotypes with some acting as strong N2O sinks.</title>
        <authorList>
            <person name="Woliy K."/>
            <person name="Mania D."/>
            <person name="Bakken L.R."/>
            <person name="Frostegard A."/>
        </authorList>
    </citation>
    <scope>NUCLEOTIDE SEQUENCE [LARGE SCALE GENOMIC DNA]</scope>
    <source>
        <strain evidence="3 4">AC50a</strain>
    </source>
</reference>
<dbReference type="PANTHER" id="PTHR37461:SF1">
    <property type="entry name" value="ANTI-SIGMA-K FACTOR RSKA"/>
    <property type="match status" value="1"/>
</dbReference>
<sequence length="237" mass="24971">MTTQKPESGDSRRDEVIAGEYVLGALSAEDRRKAEARMATDRNFAAMVIRWQNNLAAFGDAYESVAPRRRFRSSEHAVFEAGRGADDPRGIWGSLPLWRSVALVSLSAVVVMAGAVAGLFSDRRGGTQLVASLEAQGSAINLVTHFEPATGRLRLSPAAAGQMEEKSLELWLIKGDDPPVSLGVLPPSGEGEIVLEPGMRSRIATGSRLSVSVEPLGGSATGSPTGAVIAQGTARAF</sequence>
<dbReference type="AlphaFoldDB" id="A0A2J0Z9A3"/>
<dbReference type="GO" id="GO:0016989">
    <property type="term" value="F:sigma factor antagonist activity"/>
    <property type="evidence" value="ECO:0007669"/>
    <property type="project" value="TreeGrafter"/>
</dbReference>
<dbReference type="InterPro" id="IPR018764">
    <property type="entry name" value="RskA_C"/>
</dbReference>
<evidence type="ECO:0000259" key="2">
    <source>
        <dbReference type="Pfam" id="PF10099"/>
    </source>
</evidence>
<name>A0A2J0Z9A3_RHIML</name>
<evidence type="ECO:0000313" key="4">
    <source>
        <dbReference type="Proteomes" id="UP000231987"/>
    </source>
</evidence>
<organism evidence="3 4">
    <name type="scientific">Rhizobium meliloti</name>
    <name type="common">Ensifer meliloti</name>
    <name type="synonym">Sinorhizobium meliloti</name>
    <dbReference type="NCBI Taxonomy" id="382"/>
    <lineage>
        <taxon>Bacteria</taxon>
        <taxon>Pseudomonadati</taxon>
        <taxon>Pseudomonadota</taxon>
        <taxon>Alphaproteobacteria</taxon>
        <taxon>Hyphomicrobiales</taxon>
        <taxon>Rhizobiaceae</taxon>
        <taxon>Sinorhizobium/Ensifer group</taxon>
        <taxon>Sinorhizobium</taxon>
    </lineage>
</organism>
<proteinExistence type="predicted"/>